<proteinExistence type="predicted"/>
<reference evidence="1" key="1">
    <citation type="journal article" date="2021" name="Open Biol.">
        <title>Shared evolutionary footprints suggest mitochondrial oxidative damage underlies multiple complex I losses in fungi.</title>
        <authorList>
            <person name="Schikora-Tamarit M.A."/>
            <person name="Marcet-Houben M."/>
            <person name="Nosek J."/>
            <person name="Gabaldon T."/>
        </authorList>
    </citation>
    <scope>NUCLEOTIDE SEQUENCE</scope>
    <source>
        <strain evidence="1">CBS6075</strain>
    </source>
</reference>
<dbReference type="RefSeq" id="XP_046065035.1">
    <property type="nucleotide sequence ID" value="XM_046201800.1"/>
</dbReference>
<gene>
    <name evidence="1" type="ORF">OGAPHI_000106</name>
</gene>
<keyword evidence="2" id="KW-1185">Reference proteome</keyword>
<protein>
    <submittedName>
        <fullName evidence="1">Uncharacterized protein</fullName>
    </submittedName>
</protein>
<name>A0A9P8PI32_9ASCO</name>
<sequence length="198" mass="22155">MAVKSAHHTSTGKFPDIHVSVVGSTDNVLFAVQFLHDLAASNLERKSHNLTAPSSEQVTNVSLDEFERSFMHDLWWNVLTLRFLTMSNILAVESADATNKWFSLVCDHLILVIADLVIFVTLNSNWSSSLISWGDSGTLHMHRLRSTPPDASKDPSSLNLFDNIGPLWPVNRSTKGSVLPWCTTRDIYLGTEKKMVYI</sequence>
<accession>A0A9P8PI32</accession>
<dbReference type="AlphaFoldDB" id="A0A9P8PI32"/>
<dbReference type="EMBL" id="JAEUBE010000042">
    <property type="protein sequence ID" value="KAH3671920.1"/>
    <property type="molecule type" value="Genomic_DNA"/>
</dbReference>
<organism evidence="1 2">
    <name type="scientific">Ogataea philodendri</name>
    <dbReference type="NCBI Taxonomy" id="1378263"/>
    <lineage>
        <taxon>Eukaryota</taxon>
        <taxon>Fungi</taxon>
        <taxon>Dikarya</taxon>
        <taxon>Ascomycota</taxon>
        <taxon>Saccharomycotina</taxon>
        <taxon>Pichiomycetes</taxon>
        <taxon>Pichiales</taxon>
        <taxon>Pichiaceae</taxon>
        <taxon>Ogataea</taxon>
    </lineage>
</organism>
<dbReference type="Proteomes" id="UP000769157">
    <property type="component" value="Unassembled WGS sequence"/>
</dbReference>
<reference evidence="1" key="2">
    <citation type="submission" date="2021-01" db="EMBL/GenBank/DDBJ databases">
        <authorList>
            <person name="Schikora-Tamarit M.A."/>
        </authorList>
    </citation>
    <scope>NUCLEOTIDE SEQUENCE</scope>
    <source>
        <strain evidence="1">CBS6075</strain>
    </source>
</reference>
<evidence type="ECO:0000313" key="2">
    <source>
        <dbReference type="Proteomes" id="UP000769157"/>
    </source>
</evidence>
<dbReference type="GeneID" id="70232074"/>
<evidence type="ECO:0000313" key="1">
    <source>
        <dbReference type="EMBL" id="KAH3671920.1"/>
    </source>
</evidence>
<comment type="caution">
    <text evidence="1">The sequence shown here is derived from an EMBL/GenBank/DDBJ whole genome shotgun (WGS) entry which is preliminary data.</text>
</comment>